<accession>A0A3G2HR24</accession>
<dbReference type="SUPFAM" id="SSF48295">
    <property type="entry name" value="TrpR-like"/>
    <property type="match status" value="1"/>
</dbReference>
<evidence type="ECO:0000313" key="5">
    <source>
        <dbReference type="Proteomes" id="UP000268070"/>
    </source>
</evidence>
<dbReference type="InterPro" id="IPR036388">
    <property type="entry name" value="WH-like_DNA-bd_sf"/>
</dbReference>
<evidence type="ECO:0000313" key="4">
    <source>
        <dbReference type="EMBL" id="AYN19692.1"/>
    </source>
</evidence>
<dbReference type="InterPro" id="IPR048020">
    <property type="entry name" value="Transpos_IS3"/>
</dbReference>
<dbReference type="NCBIfam" id="NF033516">
    <property type="entry name" value="transpos_IS3"/>
    <property type="match status" value="1"/>
</dbReference>
<dbReference type="InterPro" id="IPR025948">
    <property type="entry name" value="HTH-like_dom"/>
</dbReference>
<dbReference type="Pfam" id="PF13518">
    <property type="entry name" value="HTH_28"/>
    <property type="match status" value="1"/>
</dbReference>
<organism evidence="3 5">
    <name type="scientific">Alcaligenes aquatilis</name>
    <dbReference type="NCBI Taxonomy" id="323284"/>
    <lineage>
        <taxon>Bacteria</taxon>
        <taxon>Pseudomonadati</taxon>
        <taxon>Pseudomonadota</taxon>
        <taxon>Betaproteobacteria</taxon>
        <taxon>Burkholderiales</taxon>
        <taxon>Alcaligenaceae</taxon>
        <taxon>Alcaligenes</taxon>
    </lineage>
</organism>
<dbReference type="InterPro" id="IPR010921">
    <property type="entry name" value="Trp_repressor/repl_initiator"/>
</dbReference>
<dbReference type="EMBL" id="CP032153">
    <property type="protein sequence ID" value="AYN19371.1"/>
    <property type="molecule type" value="Genomic_DNA"/>
</dbReference>
<dbReference type="InterPro" id="IPR036397">
    <property type="entry name" value="RNaseH_sf"/>
</dbReference>
<dbReference type="Proteomes" id="UP000268070">
    <property type="component" value="Chromosome"/>
</dbReference>
<dbReference type="PANTHER" id="PTHR46889">
    <property type="entry name" value="TRANSPOSASE INSF FOR INSERTION SEQUENCE IS3B-RELATED"/>
    <property type="match status" value="1"/>
</dbReference>
<dbReference type="GO" id="GO:0015074">
    <property type="term" value="P:DNA integration"/>
    <property type="evidence" value="ECO:0007669"/>
    <property type="project" value="InterPro"/>
</dbReference>
<dbReference type="Pfam" id="PF13333">
    <property type="entry name" value="rve_2"/>
    <property type="match status" value="1"/>
</dbReference>
<dbReference type="SUPFAM" id="SSF46689">
    <property type="entry name" value="Homeodomain-like"/>
    <property type="match status" value="1"/>
</dbReference>
<dbReference type="InterPro" id="IPR050900">
    <property type="entry name" value="Transposase_IS3/IS150/IS904"/>
</dbReference>
<dbReference type="Pfam" id="PF13276">
    <property type="entry name" value="HTH_21"/>
    <property type="match status" value="1"/>
</dbReference>
<dbReference type="InterPro" id="IPR012337">
    <property type="entry name" value="RNaseH-like_sf"/>
</dbReference>
<dbReference type="InterPro" id="IPR009057">
    <property type="entry name" value="Homeodomain-like_sf"/>
</dbReference>
<dbReference type="PANTHER" id="PTHR46889:SF4">
    <property type="entry name" value="TRANSPOSASE INSO FOR INSERTION SEQUENCE ELEMENT IS911B-RELATED"/>
    <property type="match status" value="1"/>
</dbReference>
<evidence type="ECO:0000256" key="1">
    <source>
        <dbReference type="SAM" id="MobiDB-lite"/>
    </source>
</evidence>
<dbReference type="KEGG" id="aaqu:D3M96_01755"/>
<dbReference type="KEGG" id="aaqu:D3M96_03545"/>
<gene>
    <name evidence="3" type="ORF">D3M96_01755</name>
    <name evidence="4" type="ORF">D3M96_03545</name>
</gene>
<dbReference type="AlphaFoldDB" id="A0A3G2HR24"/>
<dbReference type="Gene3D" id="1.10.10.10">
    <property type="entry name" value="Winged helix-like DNA-binding domain superfamily/Winged helix DNA-binding domain"/>
    <property type="match status" value="2"/>
</dbReference>
<dbReference type="SUPFAM" id="SSF53098">
    <property type="entry name" value="Ribonuclease H-like"/>
    <property type="match status" value="1"/>
</dbReference>
<dbReference type="Pfam" id="PF00665">
    <property type="entry name" value="rve"/>
    <property type="match status" value="1"/>
</dbReference>
<dbReference type="Gene3D" id="3.30.420.10">
    <property type="entry name" value="Ribonuclease H-like superfamily/Ribonuclease H"/>
    <property type="match status" value="1"/>
</dbReference>
<protein>
    <submittedName>
        <fullName evidence="3">IS3 family transposase</fullName>
    </submittedName>
</protein>
<dbReference type="GO" id="GO:0043565">
    <property type="term" value="F:sequence-specific DNA binding"/>
    <property type="evidence" value="ECO:0007669"/>
    <property type="project" value="InterPro"/>
</dbReference>
<reference evidence="3 5" key="1">
    <citation type="submission" date="2018-09" db="EMBL/GenBank/DDBJ databases">
        <title>Complete genome sequence of the hydrocarbonoclastic bacterium Alcaligenes aquatilis QD168, isolated from a crude-oil polluted marine sediment of Central Chile.</title>
        <authorList>
            <person name="Duran R.E."/>
            <person name="Barra B."/>
            <person name="Salva-Serra F."/>
            <person name="Mendez V."/>
            <person name="Moore E.R.B."/>
            <person name="Seeger M."/>
        </authorList>
    </citation>
    <scope>NUCLEOTIDE SEQUENCE [LARGE SCALE GENOMIC DNA]</scope>
    <source>
        <strain evidence="3 5">QD168</strain>
    </source>
</reference>
<dbReference type="InterPro" id="IPR001584">
    <property type="entry name" value="Integrase_cat-core"/>
</dbReference>
<evidence type="ECO:0000313" key="3">
    <source>
        <dbReference type="EMBL" id="AYN19371.1"/>
    </source>
</evidence>
<dbReference type="InterPro" id="IPR055247">
    <property type="entry name" value="InsJ-like_HTH"/>
</dbReference>
<feature type="region of interest" description="Disordered" evidence="1">
    <location>
        <begin position="109"/>
        <end position="132"/>
    </location>
</feature>
<dbReference type="EMBL" id="CP032153">
    <property type="protein sequence ID" value="AYN19692.1"/>
    <property type="molecule type" value="Genomic_DNA"/>
</dbReference>
<proteinExistence type="predicted"/>
<dbReference type="PROSITE" id="PS50994">
    <property type="entry name" value="INTEGRASE"/>
    <property type="match status" value="1"/>
</dbReference>
<name>A0A3G2HR24_9BURK</name>
<dbReference type="RefSeq" id="WP_121737801.1">
    <property type="nucleotide sequence ID" value="NZ_CP032153.1"/>
</dbReference>
<dbReference type="OrthoDB" id="9765502at2"/>
<sequence>MTKYDVRFKINLVEQYLSGSNGYRGLVSAYGIEHSQLRRWVASYQLHGLSGLEKKHRFYNAEFKLKVLQHIAREGLSDRHAAALYDIRSTGSIGKWRREYDKGGLVALTPRRKGRPMKPPTPPSKSEASDETRMQKALLEELAYLRAENAYLKKLKALSEAERSGSAGEKAQVLQGLRPDYPLGLLLRAAGLSRSTFYYHVKAMSTQDKYAAIKSKIRMLYERHQGRYGYRRITAALRQAGEMINHKSVQRLMQQLGLQSLVRPKKYRSYRGAVGRIAPNLLERQFQAERPNQKWVTDVTEFHVNGQKLYLSPVMDLYNGEIIAWHTERRPVFRLVSSMLQKAFSRLKLSEKPLLHSDQGWQYQQTMYRKLLHEHAVVQSMSRKGNCLDNAAMESFFGTLKSEFFYLNHFESIEQLQTGIRQYIHYYNHERIRTKLKGLSPVQYRNQALLI</sequence>
<evidence type="ECO:0000259" key="2">
    <source>
        <dbReference type="PROSITE" id="PS50994"/>
    </source>
</evidence>
<feature type="domain" description="Integrase catalytic" evidence="2">
    <location>
        <begin position="287"/>
        <end position="449"/>
    </location>
</feature>